<dbReference type="EMBL" id="GBRH01258534">
    <property type="protein sequence ID" value="JAD39361.1"/>
    <property type="molecule type" value="Transcribed_RNA"/>
</dbReference>
<reference evidence="1" key="1">
    <citation type="submission" date="2014-09" db="EMBL/GenBank/DDBJ databases">
        <authorList>
            <person name="Magalhaes I.L.F."/>
            <person name="Oliveira U."/>
            <person name="Santos F.R."/>
            <person name="Vidigal T.H.D.A."/>
            <person name="Brescovit A.D."/>
            <person name="Santos A.J."/>
        </authorList>
    </citation>
    <scope>NUCLEOTIDE SEQUENCE</scope>
    <source>
        <tissue evidence="1">Shoot tissue taken approximately 20 cm above the soil surface</tissue>
    </source>
</reference>
<proteinExistence type="predicted"/>
<evidence type="ECO:0000313" key="1">
    <source>
        <dbReference type="EMBL" id="JAD39361.1"/>
    </source>
</evidence>
<reference evidence="1" key="2">
    <citation type="journal article" date="2015" name="Data Brief">
        <title>Shoot transcriptome of the giant reed, Arundo donax.</title>
        <authorList>
            <person name="Barrero R.A."/>
            <person name="Guerrero F.D."/>
            <person name="Moolhuijzen P."/>
            <person name="Goolsby J.A."/>
            <person name="Tidwell J."/>
            <person name="Bellgard S.E."/>
            <person name="Bellgard M.I."/>
        </authorList>
    </citation>
    <scope>NUCLEOTIDE SEQUENCE</scope>
    <source>
        <tissue evidence="1">Shoot tissue taken approximately 20 cm above the soil surface</tissue>
    </source>
</reference>
<dbReference type="AlphaFoldDB" id="A0A0A8ZKM7"/>
<accession>A0A0A8ZKM7</accession>
<name>A0A0A8ZKM7_ARUDO</name>
<organism evidence="1">
    <name type="scientific">Arundo donax</name>
    <name type="common">Giant reed</name>
    <name type="synonym">Donax arundinaceus</name>
    <dbReference type="NCBI Taxonomy" id="35708"/>
    <lineage>
        <taxon>Eukaryota</taxon>
        <taxon>Viridiplantae</taxon>
        <taxon>Streptophyta</taxon>
        <taxon>Embryophyta</taxon>
        <taxon>Tracheophyta</taxon>
        <taxon>Spermatophyta</taxon>
        <taxon>Magnoliopsida</taxon>
        <taxon>Liliopsida</taxon>
        <taxon>Poales</taxon>
        <taxon>Poaceae</taxon>
        <taxon>PACMAD clade</taxon>
        <taxon>Arundinoideae</taxon>
        <taxon>Arundineae</taxon>
        <taxon>Arundo</taxon>
    </lineage>
</organism>
<sequence>MNASRLGQVDGLSHPTSIHLPNMWSWYWIAVLHKQ</sequence>
<protein>
    <submittedName>
        <fullName evidence="1">Uncharacterized protein</fullName>
    </submittedName>
</protein>